<dbReference type="WBParaSite" id="SMUV_0000323401-mRNA-1">
    <property type="protein sequence ID" value="SMUV_0000323401-mRNA-1"/>
    <property type="gene ID" value="SMUV_0000323401"/>
</dbReference>
<reference evidence="3" key="1">
    <citation type="submission" date="2017-02" db="UniProtKB">
        <authorList>
            <consortium name="WormBaseParasite"/>
        </authorList>
    </citation>
    <scope>IDENTIFICATION</scope>
</reference>
<protein>
    <submittedName>
        <fullName evidence="3">Ovule protein</fullName>
    </submittedName>
</protein>
<keyword evidence="1" id="KW-0472">Membrane</keyword>
<keyword evidence="2" id="KW-1185">Reference proteome</keyword>
<sequence>MESTEVDGWSFGWICAKFFLHFLRLNGDTLKCAGILLVFGWPFFSAALQNQSLLYMCRGGGRRRICTVCNCLFKCIIED</sequence>
<evidence type="ECO:0000313" key="3">
    <source>
        <dbReference type="WBParaSite" id="SMUV_0000323401-mRNA-1"/>
    </source>
</evidence>
<name>A0A0N5AG10_9BILA</name>
<proteinExistence type="predicted"/>
<feature type="transmembrane region" description="Helical" evidence="1">
    <location>
        <begin position="33"/>
        <end position="55"/>
    </location>
</feature>
<organism evidence="2 3">
    <name type="scientific">Syphacia muris</name>
    <dbReference type="NCBI Taxonomy" id="451379"/>
    <lineage>
        <taxon>Eukaryota</taxon>
        <taxon>Metazoa</taxon>
        <taxon>Ecdysozoa</taxon>
        <taxon>Nematoda</taxon>
        <taxon>Chromadorea</taxon>
        <taxon>Rhabditida</taxon>
        <taxon>Spirurina</taxon>
        <taxon>Oxyuridomorpha</taxon>
        <taxon>Oxyuroidea</taxon>
        <taxon>Oxyuridae</taxon>
        <taxon>Syphacia</taxon>
    </lineage>
</organism>
<evidence type="ECO:0000256" key="1">
    <source>
        <dbReference type="SAM" id="Phobius"/>
    </source>
</evidence>
<dbReference type="Proteomes" id="UP000046393">
    <property type="component" value="Unplaced"/>
</dbReference>
<evidence type="ECO:0000313" key="2">
    <source>
        <dbReference type="Proteomes" id="UP000046393"/>
    </source>
</evidence>
<dbReference type="AlphaFoldDB" id="A0A0N5AG10"/>
<keyword evidence="1" id="KW-0812">Transmembrane</keyword>
<accession>A0A0N5AG10</accession>
<keyword evidence="1" id="KW-1133">Transmembrane helix</keyword>